<evidence type="ECO:0000313" key="2">
    <source>
        <dbReference type="EMBL" id="KYC49349.1"/>
    </source>
</evidence>
<dbReference type="EMBL" id="LNGE01000040">
    <property type="protein sequence ID" value="KYC44839.1"/>
    <property type="molecule type" value="Genomic_DNA"/>
</dbReference>
<gene>
    <name evidence="1" type="ORF">APG10_01379</name>
    <name evidence="2" type="ORF">APG12_01545</name>
</gene>
<sequence>MTTLPLEYIKIINENISKSESIINFFGEDWLNKQIYTEEKDYHPIIVVLSDLEEINKLTSNLEVLKKKCSKFPRMIRKLKSDKANFFPNLSEIDVVSYYYRNHDQENLEYEPSVEGGKNLDLMLKGKKDVKYYFEIFTVFEDAIQQKHRDIMGDIGLAIGKLNLPYVINFRITEDFKSSYIPDFIDFVKDSLNRNNLNIDQIKFYKDGTEVAEFNIKPSAIRGVTNSFGPPRFINPIERIKKKILDKSNEQIPDNQNSILVINLSYGVPIIFLAVKEALKLIEYPENITIIIAYFGNNYENNKKCYPNPNLNKPALNDIIHDIT</sequence>
<dbReference type="Proteomes" id="UP000092401">
    <property type="component" value="Unassembled WGS sequence"/>
</dbReference>
<accession>A0A150IWG9</accession>
<dbReference type="AlphaFoldDB" id="A0A150IWG9"/>
<proteinExistence type="predicted"/>
<comment type="caution">
    <text evidence="2">The sequence shown here is derived from an EMBL/GenBank/DDBJ whole genome shotgun (WGS) entry which is preliminary data.</text>
</comment>
<evidence type="ECO:0000313" key="3">
    <source>
        <dbReference type="Proteomes" id="UP000092401"/>
    </source>
</evidence>
<organism evidence="2 4">
    <name type="scientific">Candidatus Methanofastidiosum methylothiophilum</name>
    <dbReference type="NCBI Taxonomy" id="1705564"/>
    <lineage>
        <taxon>Archaea</taxon>
        <taxon>Methanobacteriati</taxon>
        <taxon>Methanobacteriota</taxon>
        <taxon>Stenosarchaea group</taxon>
        <taxon>Candidatus Methanofastidiosia</taxon>
        <taxon>Candidatus Methanofastidiosales</taxon>
        <taxon>Candidatus Methanofastidiosaceae</taxon>
        <taxon>Candidatus Methanofastidiosum</taxon>
    </lineage>
</organism>
<dbReference type="EMBL" id="LNJC01000038">
    <property type="protein sequence ID" value="KYC49349.1"/>
    <property type="molecule type" value="Genomic_DNA"/>
</dbReference>
<evidence type="ECO:0000313" key="1">
    <source>
        <dbReference type="EMBL" id="KYC44839.1"/>
    </source>
</evidence>
<accession>A0A150IIP5</accession>
<evidence type="ECO:0000313" key="4">
    <source>
        <dbReference type="Proteomes" id="UP000092403"/>
    </source>
</evidence>
<protein>
    <submittedName>
        <fullName evidence="2">Uncharacterized protein</fullName>
    </submittedName>
</protein>
<reference evidence="3 4" key="1">
    <citation type="journal article" date="2016" name="ISME J.">
        <title>Chasing the elusive Euryarchaeota class WSA2: genomes reveal a uniquely fastidious methyl-reducing methanogen.</title>
        <authorList>
            <person name="Nobu M.K."/>
            <person name="Narihiro T."/>
            <person name="Kuroda K."/>
            <person name="Mei R."/>
            <person name="Liu W.T."/>
        </authorList>
    </citation>
    <scope>NUCLEOTIDE SEQUENCE [LARGE SCALE GENOMIC DNA]</scope>
    <source>
        <strain evidence="1">B03fssc0709_Meth_Bin005</strain>
        <strain evidence="2">BMIXfssc0709_Meth_Bin006</strain>
    </source>
</reference>
<dbReference type="Proteomes" id="UP000092403">
    <property type="component" value="Unassembled WGS sequence"/>
</dbReference>
<name>A0A150IWG9_9EURY</name>